<feature type="domain" description="ATP-grasp" evidence="5">
    <location>
        <begin position="200"/>
        <end position="426"/>
    </location>
</feature>
<dbReference type="Pfam" id="PF13535">
    <property type="entry name" value="ATP-grasp_4"/>
    <property type="match status" value="1"/>
</dbReference>
<keyword evidence="2 4" id="KW-0547">Nucleotide-binding</keyword>
<accession>A0A9P4UNZ6</accession>
<dbReference type="OrthoDB" id="434648at2759"/>
<dbReference type="Gene3D" id="3.40.50.20">
    <property type="match status" value="1"/>
</dbReference>
<evidence type="ECO:0000256" key="3">
    <source>
        <dbReference type="ARBA" id="ARBA00022840"/>
    </source>
</evidence>
<protein>
    <submittedName>
        <fullName evidence="6">Glutathione synthetase ATP-binding domain-like protein</fullName>
    </submittedName>
</protein>
<evidence type="ECO:0000259" key="5">
    <source>
        <dbReference type="PROSITE" id="PS50975"/>
    </source>
</evidence>
<dbReference type="AlphaFoldDB" id="A0A9P4UNZ6"/>
<reference evidence="6" key="1">
    <citation type="journal article" date="2020" name="Stud. Mycol.">
        <title>101 Dothideomycetes genomes: a test case for predicting lifestyles and emergence of pathogens.</title>
        <authorList>
            <person name="Haridas S."/>
            <person name="Albert R."/>
            <person name="Binder M."/>
            <person name="Bloem J."/>
            <person name="Labutti K."/>
            <person name="Salamov A."/>
            <person name="Andreopoulos B."/>
            <person name="Baker S."/>
            <person name="Barry K."/>
            <person name="Bills G."/>
            <person name="Bluhm B."/>
            <person name="Cannon C."/>
            <person name="Castanera R."/>
            <person name="Culley D."/>
            <person name="Daum C."/>
            <person name="Ezra D."/>
            <person name="Gonzalez J."/>
            <person name="Henrissat B."/>
            <person name="Kuo A."/>
            <person name="Liang C."/>
            <person name="Lipzen A."/>
            <person name="Lutzoni F."/>
            <person name="Magnuson J."/>
            <person name="Mondo S."/>
            <person name="Nolan M."/>
            <person name="Ohm R."/>
            <person name="Pangilinan J."/>
            <person name="Park H.-J."/>
            <person name="Ramirez L."/>
            <person name="Alfaro M."/>
            <person name="Sun H."/>
            <person name="Tritt A."/>
            <person name="Yoshinaga Y."/>
            <person name="Zwiers L.-H."/>
            <person name="Turgeon B."/>
            <person name="Goodwin S."/>
            <person name="Spatafora J."/>
            <person name="Crous P."/>
            <person name="Grigoriev I."/>
        </authorList>
    </citation>
    <scope>NUCLEOTIDE SEQUENCE</scope>
    <source>
        <strain evidence="6">CBS 116435</strain>
    </source>
</reference>
<dbReference type="InterPro" id="IPR041472">
    <property type="entry name" value="BL00235/CARNS1_N"/>
</dbReference>
<dbReference type="Pfam" id="PF18130">
    <property type="entry name" value="ATPgrasp_N"/>
    <property type="match status" value="1"/>
</dbReference>
<dbReference type="PANTHER" id="PTHR43585">
    <property type="entry name" value="FUMIPYRROLE BIOSYNTHESIS PROTEIN C"/>
    <property type="match status" value="1"/>
</dbReference>
<keyword evidence="7" id="KW-1185">Reference proteome</keyword>
<proteinExistence type="predicted"/>
<organism evidence="6 7">
    <name type="scientific">Polychaeton citri CBS 116435</name>
    <dbReference type="NCBI Taxonomy" id="1314669"/>
    <lineage>
        <taxon>Eukaryota</taxon>
        <taxon>Fungi</taxon>
        <taxon>Dikarya</taxon>
        <taxon>Ascomycota</taxon>
        <taxon>Pezizomycotina</taxon>
        <taxon>Dothideomycetes</taxon>
        <taxon>Dothideomycetidae</taxon>
        <taxon>Capnodiales</taxon>
        <taxon>Capnodiaceae</taxon>
        <taxon>Polychaeton</taxon>
    </lineage>
</organism>
<dbReference type="PROSITE" id="PS50975">
    <property type="entry name" value="ATP_GRASP"/>
    <property type="match status" value="1"/>
</dbReference>
<sequence>MAIGLARILSPRGSRIAMVQKAAKVNVSESSSLWDILATAVGAVELANPYSTTDLDYVLTAIEAEIVNRLSLPLLLPNTIPRYKLALVHGRYDWAITDAVYRAAQEMDLEICVIAEGHWMQAGPHTSFRKDFIPVDIHRKDGTLSQRIVDALQNYPVQMDCIVTMTDGWLIPVAYAAEVLGLSTSSPSVFETCRDKYLTRLLDAPEGFQFLRVKGYEGAKQFLAKSRDVKFPLIVKPYAGYALEGVRKVYNREEFLDAAAKANLTDYGLGDLIAIESYIDGPEVDANFVMWEGEPISLEISDQFPAEADLDTQTSKSNFLETELFLPSALPSDEQATIKASMLLVLSKLGVRSGVFHMEARLRNSSMEYRITNGTQDLYRTEGKFPSGTQCILIENNCRPAGTNSNTGVLHTYGIEFHAIHMLIALGDSPRIQALSTPYLAGPQYHLDLISIPVSKGGIMGSRDATGDLFERFPDLKRTVVKCGTYFQHG</sequence>
<dbReference type="GO" id="GO:0005524">
    <property type="term" value="F:ATP binding"/>
    <property type="evidence" value="ECO:0007669"/>
    <property type="project" value="UniProtKB-UniRule"/>
</dbReference>
<gene>
    <name evidence="6" type="ORF">K431DRAFT_345106</name>
</gene>
<keyword evidence="1" id="KW-0436">Ligase</keyword>
<dbReference type="InterPro" id="IPR052032">
    <property type="entry name" value="ATP-dep_AA_Ligase"/>
</dbReference>
<evidence type="ECO:0000256" key="1">
    <source>
        <dbReference type="ARBA" id="ARBA00022598"/>
    </source>
</evidence>
<name>A0A9P4UNZ6_9PEZI</name>
<evidence type="ECO:0000313" key="7">
    <source>
        <dbReference type="Proteomes" id="UP000799441"/>
    </source>
</evidence>
<keyword evidence="3 4" id="KW-0067">ATP-binding</keyword>
<dbReference type="GO" id="GO:0016874">
    <property type="term" value="F:ligase activity"/>
    <property type="evidence" value="ECO:0007669"/>
    <property type="project" value="UniProtKB-KW"/>
</dbReference>
<evidence type="ECO:0000256" key="2">
    <source>
        <dbReference type="ARBA" id="ARBA00022741"/>
    </source>
</evidence>
<dbReference type="SUPFAM" id="SSF56059">
    <property type="entry name" value="Glutathione synthetase ATP-binding domain-like"/>
    <property type="match status" value="1"/>
</dbReference>
<dbReference type="GO" id="GO:0046872">
    <property type="term" value="F:metal ion binding"/>
    <property type="evidence" value="ECO:0007669"/>
    <property type="project" value="InterPro"/>
</dbReference>
<dbReference type="Gene3D" id="3.30.470.20">
    <property type="entry name" value="ATP-grasp fold, B domain"/>
    <property type="match status" value="1"/>
</dbReference>
<dbReference type="PANTHER" id="PTHR43585:SF2">
    <property type="entry name" value="ATP-GRASP ENZYME FSQD"/>
    <property type="match status" value="1"/>
</dbReference>
<comment type="caution">
    <text evidence="6">The sequence shown here is derived from an EMBL/GenBank/DDBJ whole genome shotgun (WGS) entry which is preliminary data.</text>
</comment>
<dbReference type="InterPro" id="IPR011761">
    <property type="entry name" value="ATP-grasp"/>
</dbReference>
<dbReference type="EMBL" id="MU003779">
    <property type="protein sequence ID" value="KAF2722907.1"/>
    <property type="molecule type" value="Genomic_DNA"/>
</dbReference>
<evidence type="ECO:0000256" key="4">
    <source>
        <dbReference type="PROSITE-ProRule" id="PRU00409"/>
    </source>
</evidence>
<dbReference type="Proteomes" id="UP000799441">
    <property type="component" value="Unassembled WGS sequence"/>
</dbReference>
<evidence type="ECO:0000313" key="6">
    <source>
        <dbReference type="EMBL" id="KAF2722907.1"/>
    </source>
</evidence>